<dbReference type="InterPro" id="IPR009936">
    <property type="entry name" value="DUF1468"/>
</dbReference>
<evidence type="ECO:0000313" key="3">
    <source>
        <dbReference type="EMBL" id="KYZ78004.1"/>
    </source>
</evidence>
<organism evidence="3 4">
    <name type="scientific">Anaerosporomusa subterranea</name>
    <dbReference type="NCBI Taxonomy" id="1794912"/>
    <lineage>
        <taxon>Bacteria</taxon>
        <taxon>Bacillati</taxon>
        <taxon>Bacillota</taxon>
        <taxon>Negativicutes</taxon>
        <taxon>Acetonemataceae</taxon>
        <taxon>Anaerosporomusa</taxon>
    </lineage>
</organism>
<keyword evidence="4" id="KW-1185">Reference proteome</keyword>
<gene>
    <name evidence="3" type="ORF">AXX12_00210</name>
</gene>
<sequence>MPMRTLNLLSAGILIAFACFIVNEANHMPIEYGELGPGFFPRLIGGCLGAFALSILVMTFFSPKGSGEKVTLPKPALLYILVATAIYLFLLPRLGYLVSTPGYLVVTGLLISGQPKKYWKGVTINGILCSAVLYALFANLLNVPLP</sequence>
<dbReference type="OrthoDB" id="2969509at2"/>
<keyword evidence="1" id="KW-0812">Transmembrane</keyword>
<feature type="transmembrane region" description="Helical" evidence="1">
    <location>
        <begin position="40"/>
        <end position="61"/>
    </location>
</feature>
<dbReference type="STRING" id="1794912.AXX12_00210"/>
<accession>A0A154BVE8</accession>
<feature type="transmembrane region" description="Helical" evidence="1">
    <location>
        <begin position="118"/>
        <end position="141"/>
    </location>
</feature>
<dbReference type="RefSeq" id="WP_066236590.1">
    <property type="nucleotide sequence ID" value="NZ_LSGP01000001.1"/>
</dbReference>
<keyword evidence="1" id="KW-1133">Transmembrane helix</keyword>
<dbReference type="AlphaFoldDB" id="A0A154BVE8"/>
<evidence type="ECO:0000313" key="4">
    <source>
        <dbReference type="Proteomes" id="UP000076268"/>
    </source>
</evidence>
<dbReference type="EMBL" id="LSGP01000001">
    <property type="protein sequence ID" value="KYZ78004.1"/>
    <property type="molecule type" value="Genomic_DNA"/>
</dbReference>
<evidence type="ECO:0000259" key="2">
    <source>
        <dbReference type="Pfam" id="PF07331"/>
    </source>
</evidence>
<name>A0A154BVE8_ANASB</name>
<feature type="transmembrane region" description="Helical" evidence="1">
    <location>
        <begin position="76"/>
        <end position="98"/>
    </location>
</feature>
<dbReference type="PROSITE" id="PS51257">
    <property type="entry name" value="PROKAR_LIPOPROTEIN"/>
    <property type="match status" value="1"/>
</dbReference>
<comment type="caution">
    <text evidence="3">The sequence shown here is derived from an EMBL/GenBank/DDBJ whole genome shotgun (WGS) entry which is preliminary data.</text>
</comment>
<protein>
    <recommendedName>
        <fullName evidence="2">DUF1468 domain-containing protein</fullName>
    </recommendedName>
</protein>
<reference evidence="3 4" key="1">
    <citation type="submission" date="2016-02" db="EMBL/GenBank/DDBJ databases">
        <title>Anaerosporomusa subterraneum gen. nov., sp. nov., a spore-forming obligate anaerobe isolated from saprolite.</title>
        <authorList>
            <person name="Choi J.K."/>
            <person name="Shah M."/>
            <person name="Yee N."/>
        </authorList>
    </citation>
    <scope>NUCLEOTIDE SEQUENCE [LARGE SCALE GENOMIC DNA]</scope>
    <source>
        <strain evidence="3 4">RU4</strain>
    </source>
</reference>
<dbReference type="Proteomes" id="UP000076268">
    <property type="component" value="Unassembled WGS sequence"/>
</dbReference>
<proteinExistence type="predicted"/>
<dbReference type="Pfam" id="PF07331">
    <property type="entry name" value="TctB"/>
    <property type="match status" value="1"/>
</dbReference>
<evidence type="ECO:0000256" key="1">
    <source>
        <dbReference type="SAM" id="Phobius"/>
    </source>
</evidence>
<feature type="domain" description="DUF1468" evidence="2">
    <location>
        <begin position="10"/>
        <end position="146"/>
    </location>
</feature>
<keyword evidence="1" id="KW-0472">Membrane</keyword>